<accession>A0A1Z4LSC5</accession>
<proteinExistence type="predicted"/>
<dbReference type="AlphaFoldDB" id="A0A1Z4LSC5"/>
<name>A0A1Z4LSC5_9CYAN</name>
<evidence type="ECO:0000313" key="2">
    <source>
        <dbReference type="Proteomes" id="UP000218418"/>
    </source>
</evidence>
<dbReference type="Proteomes" id="UP000218418">
    <property type="component" value="Chromosome"/>
</dbReference>
<dbReference type="EMBL" id="AP018227">
    <property type="protein sequence ID" value="BAY84150.1"/>
    <property type="molecule type" value="Genomic_DNA"/>
</dbReference>
<sequence length="31" mass="3366">MTVTTIKFELAICSAGLKPALKAKDYRLAVL</sequence>
<protein>
    <submittedName>
        <fullName evidence="1">Uncharacterized protein</fullName>
    </submittedName>
</protein>
<keyword evidence="2" id="KW-1185">Reference proteome</keyword>
<evidence type="ECO:0000313" key="1">
    <source>
        <dbReference type="EMBL" id="BAY84150.1"/>
    </source>
</evidence>
<reference evidence="1 2" key="1">
    <citation type="submission" date="2017-06" db="EMBL/GenBank/DDBJ databases">
        <title>Genome sequencing of cyanobaciteial culture collection at National Institute for Environmental Studies (NIES).</title>
        <authorList>
            <person name="Hirose Y."/>
            <person name="Shimura Y."/>
            <person name="Fujisawa T."/>
            <person name="Nakamura Y."/>
            <person name="Kawachi M."/>
        </authorList>
    </citation>
    <scope>NUCLEOTIDE SEQUENCE [LARGE SCALE GENOMIC DNA]</scope>
    <source>
        <strain evidence="1 2">NIES-267</strain>
    </source>
</reference>
<organism evidence="1 2">
    <name type="scientific">Calothrix parasitica NIES-267</name>
    <dbReference type="NCBI Taxonomy" id="1973488"/>
    <lineage>
        <taxon>Bacteria</taxon>
        <taxon>Bacillati</taxon>
        <taxon>Cyanobacteriota</taxon>
        <taxon>Cyanophyceae</taxon>
        <taxon>Nostocales</taxon>
        <taxon>Calotrichaceae</taxon>
        <taxon>Calothrix</taxon>
    </lineage>
</organism>
<gene>
    <name evidence="1" type="ORF">NIES267_36460</name>
</gene>